<dbReference type="AlphaFoldDB" id="A0AB39VIF7"/>
<accession>A0AB39VIF7</accession>
<gene>
    <name evidence="5 6" type="primary">cbiD</name>
    <name evidence="6" type="ORF">AB8B22_01190</name>
</gene>
<protein>
    <recommendedName>
        <fullName evidence="5">Cobalt-precorrin-5B C(1)-methyltransferase</fullName>
        <ecNumber evidence="5">2.1.1.195</ecNumber>
    </recommendedName>
    <alternativeName>
        <fullName evidence="5">Cobalt-precorrin-6A synthase</fullName>
    </alternativeName>
</protein>
<comment type="catalytic activity">
    <reaction evidence="5">
        <text>Co-precorrin-5B + S-adenosyl-L-methionine = Co-precorrin-6A + S-adenosyl-L-homocysteine</text>
        <dbReference type="Rhea" id="RHEA:26285"/>
        <dbReference type="ChEBI" id="CHEBI:57856"/>
        <dbReference type="ChEBI" id="CHEBI:59789"/>
        <dbReference type="ChEBI" id="CHEBI:60063"/>
        <dbReference type="ChEBI" id="CHEBI:60064"/>
        <dbReference type="EC" id="2.1.1.195"/>
    </reaction>
</comment>
<evidence type="ECO:0000256" key="4">
    <source>
        <dbReference type="ARBA" id="ARBA00022691"/>
    </source>
</evidence>
<name>A0AB39VIF7_9FUSO</name>
<keyword evidence="3 5" id="KW-0808">Transferase</keyword>
<evidence type="ECO:0000256" key="5">
    <source>
        <dbReference type="HAMAP-Rule" id="MF_00787"/>
    </source>
</evidence>
<comment type="pathway">
    <text evidence="5">Cofactor biosynthesis; adenosylcobalamin biosynthesis; cob(II)yrinate a,c-diamide from sirohydrochlorin (anaerobic route): step 6/10.</text>
</comment>
<dbReference type="EC" id="2.1.1.195" evidence="5"/>
<dbReference type="InterPro" id="IPR036074">
    <property type="entry name" value="CbiD_sf"/>
</dbReference>
<reference evidence="6" key="1">
    <citation type="submission" date="2024-07" db="EMBL/GenBank/DDBJ databases">
        <authorList>
            <person name="Li X.-J."/>
            <person name="Wang X."/>
        </authorList>
    </citation>
    <scope>NUCLEOTIDE SEQUENCE</scope>
    <source>
        <strain evidence="6">HSP-334</strain>
    </source>
</reference>
<dbReference type="PANTHER" id="PTHR35863">
    <property type="entry name" value="COBALT-PRECORRIN-5B C(1)-METHYLTRANSFERASE"/>
    <property type="match status" value="1"/>
</dbReference>
<dbReference type="SUPFAM" id="SSF111342">
    <property type="entry name" value="CbiD-like"/>
    <property type="match status" value="1"/>
</dbReference>
<dbReference type="InterPro" id="IPR002748">
    <property type="entry name" value="CbiD"/>
</dbReference>
<proteinExistence type="inferred from homology"/>
<keyword evidence="1 5" id="KW-0169">Cobalamin biosynthesis</keyword>
<dbReference type="RefSeq" id="WP_369711273.1">
    <property type="nucleotide sequence ID" value="NZ_CP165644.1"/>
</dbReference>
<dbReference type="GO" id="GO:0019251">
    <property type="term" value="P:anaerobic cobalamin biosynthetic process"/>
    <property type="evidence" value="ECO:0007669"/>
    <property type="project" value="UniProtKB-UniRule"/>
</dbReference>
<comment type="similarity">
    <text evidence="5">Belongs to the CbiD family.</text>
</comment>
<sequence length="372" mass="41410">MENYVYFQGKKLRCGYTTGTCATAATKVAILVLLKKIKKDEKFVKLKVPAGETLTIPIEKIEIYKNFTKVTILKDGGDDPDVTHGAEIVSKVSFRNDKKINIFGGIGVGKVTKEGLPVKIGKSAINPTPMKMLKNVAETLLADKIGVDIEISVPKGKELAKKTLNEKLGIIGGISILGTTGIVRPMSEESWKSSLAIELKQSLEINDREKERTAVFIFGNRGKLYLAKNYPEREKQGVVISNFVGYMFDRACEYDVEKIYFVGELGKFVKVAGGIFHTHSRVADARMEILTANTLLVGEKIENLKKIMDSNTTEEAIKYIEKIQVFDLLAQKAKIKCEERCRKNGKKIEVETLILSAGKKILGKSENFFENF</sequence>
<dbReference type="KEGG" id="lrug:AB8B22_01190"/>
<organism evidence="6">
    <name type="scientific">Leptotrichia rugosa</name>
    <dbReference type="NCBI Taxonomy" id="3239302"/>
    <lineage>
        <taxon>Bacteria</taxon>
        <taxon>Fusobacteriati</taxon>
        <taxon>Fusobacteriota</taxon>
        <taxon>Fusobacteriia</taxon>
        <taxon>Fusobacteriales</taxon>
        <taxon>Leptotrichiaceae</taxon>
        <taxon>Leptotrichia</taxon>
    </lineage>
</organism>
<keyword evidence="2 5" id="KW-0489">Methyltransferase</keyword>
<dbReference type="EMBL" id="CP165644">
    <property type="protein sequence ID" value="XDU67052.1"/>
    <property type="molecule type" value="Genomic_DNA"/>
</dbReference>
<dbReference type="Gene3D" id="3.30.2110.10">
    <property type="entry name" value="CbiD-like"/>
    <property type="match status" value="1"/>
</dbReference>
<evidence type="ECO:0000256" key="3">
    <source>
        <dbReference type="ARBA" id="ARBA00022679"/>
    </source>
</evidence>
<dbReference type="PANTHER" id="PTHR35863:SF1">
    <property type="entry name" value="COBALT-PRECORRIN-5B C(1)-METHYLTRANSFERASE"/>
    <property type="match status" value="1"/>
</dbReference>
<dbReference type="Pfam" id="PF01888">
    <property type="entry name" value="CbiD"/>
    <property type="match status" value="1"/>
</dbReference>
<evidence type="ECO:0000256" key="1">
    <source>
        <dbReference type="ARBA" id="ARBA00022573"/>
    </source>
</evidence>
<dbReference type="GO" id="GO:0032259">
    <property type="term" value="P:methylation"/>
    <property type="evidence" value="ECO:0007669"/>
    <property type="project" value="UniProtKB-KW"/>
</dbReference>
<dbReference type="GO" id="GO:0008168">
    <property type="term" value="F:methyltransferase activity"/>
    <property type="evidence" value="ECO:0007669"/>
    <property type="project" value="UniProtKB-UniRule"/>
</dbReference>
<keyword evidence="4 5" id="KW-0949">S-adenosyl-L-methionine</keyword>
<evidence type="ECO:0000313" key="6">
    <source>
        <dbReference type="EMBL" id="XDU67052.1"/>
    </source>
</evidence>
<evidence type="ECO:0000256" key="2">
    <source>
        <dbReference type="ARBA" id="ARBA00022603"/>
    </source>
</evidence>
<comment type="function">
    <text evidence="5">Catalyzes the methylation of C-1 in cobalt-precorrin-5B to form cobalt-precorrin-6A.</text>
</comment>
<dbReference type="NCBIfam" id="TIGR00312">
    <property type="entry name" value="cbiD"/>
    <property type="match status" value="1"/>
</dbReference>
<dbReference type="PIRSF" id="PIRSF026782">
    <property type="entry name" value="CbiD"/>
    <property type="match status" value="1"/>
</dbReference>
<dbReference type="HAMAP" id="MF_00787">
    <property type="entry name" value="CbiD"/>
    <property type="match status" value="1"/>
</dbReference>